<proteinExistence type="predicted"/>
<evidence type="ECO:0000313" key="1">
    <source>
        <dbReference type="EMBL" id="KAJ0216997.1"/>
    </source>
</evidence>
<dbReference type="EMBL" id="NBSK02000003">
    <property type="protein sequence ID" value="KAJ0216997.1"/>
    <property type="molecule type" value="Genomic_DNA"/>
</dbReference>
<dbReference type="AlphaFoldDB" id="A0A9R1VZL6"/>
<accession>A0A9R1VZL6</accession>
<sequence>MELYIEIVFLYDGNFYVHGNGVWSRIVKSWRFIHEKGLSHIGNNAGNSFWKDILCGAILMASRFHSLPQKDRNPIMLVKDHYYNGKWV</sequence>
<evidence type="ECO:0000313" key="2">
    <source>
        <dbReference type="Proteomes" id="UP000235145"/>
    </source>
</evidence>
<dbReference type="Proteomes" id="UP000235145">
    <property type="component" value="Unassembled WGS sequence"/>
</dbReference>
<keyword evidence="2" id="KW-1185">Reference proteome</keyword>
<organism evidence="1 2">
    <name type="scientific">Lactuca sativa</name>
    <name type="common">Garden lettuce</name>
    <dbReference type="NCBI Taxonomy" id="4236"/>
    <lineage>
        <taxon>Eukaryota</taxon>
        <taxon>Viridiplantae</taxon>
        <taxon>Streptophyta</taxon>
        <taxon>Embryophyta</taxon>
        <taxon>Tracheophyta</taxon>
        <taxon>Spermatophyta</taxon>
        <taxon>Magnoliopsida</taxon>
        <taxon>eudicotyledons</taxon>
        <taxon>Gunneridae</taxon>
        <taxon>Pentapetalae</taxon>
        <taxon>asterids</taxon>
        <taxon>campanulids</taxon>
        <taxon>Asterales</taxon>
        <taxon>Asteraceae</taxon>
        <taxon>Cichorioideae</taxon>
        <taxon>Cichorieae</taxon>
        <taxon>Lactucinae</taxon>
        <taxon>Lactuca</taxon>
    </lineage>
</organism>
<gene>
    <name evidence="1" type="ORF">LSAT_V11C300120890</name>
</gene>
<protein>
    <submittedName>
        <fullName evidence="1">Uncharacterized protein</fullName>
    </submittedName>
</protein>
<reference evidence="1 2" key="1">
    <citation type="journal article" date="2017" name="Nat. Commun.">
        <title>Genome assembly with in vitro proximity ligation data and whole-genome triplication in lettuce.</title>
        <authorList>
            <person name="Reyes-Chin-Wo S."/>
            <person name="Wang Z."/>
            <person name="Yang X."/>
            <person name="Kozik A."/>
            <person name="Arikit S."/>
            <person name="Song C."/>
            <person name="Xia L."/>
            <person name="Froenicke L."/>
            <person name="Lavelle D.O."/>
            <person name="Truco M.J."/>
            <person name="Xia R."/>
            <person name="Zhu S."/>
            <person name="Xu C."/>
            <person name="Xu H."/>
            <person name="Xu X."/>
            <person name="Cox K."/>
            <person name="Korf I."/>
            <person name="Meyers B.C."/>
            <person name="Michelmore R.W."/>
        </authorList>
    </citation>
    <scope>NUCLEOTIDE SEQUENCE [LARGE SCALE GENOMIC DNA]</scope>
    <source>
        <strain evidence="2">cv. Salinas</strain>
        <tissue evidence="1">Seedlings</tissue>
    </source>
</reference>
<name>A0A9R1VZL6_LACSA</name>
<comment type="caution">
    <text evidence="1">The sequence shown here is derived from an EMBL/GenBank/DDBJ whole genome shotgun (WGS) entry which is preliminary data.</text>
</comment>